<keyword evidence="3" id="KW-1185">Reference proteome</keyword>
<evidence type="ECO:0000256" key="1">
    <source>
        <dbReference type="SAM" id="MobiDB-lite"/>
    </source>
</evidence>
<dbReference type="Proteomes" id="UP000606499">
    <property type="component" value="Unassembled WGS sequence"/>
</dbReference>
<dbReference type="RefSeq" id="WP_153802400.1">
    <property type="nucleotide sequence ID" value="NZ_JACOPL010000007.1"/>
</dbReference>
<protein>
    <submittedName>
        <fullName evidence="2">Uncharacterized protein</fullName>
    </submittedName>
</protein>
<name>A0A923RW64_9FIRM</name>
<dbReference type="EMBL" id="JACOPL010000007">
    <property type="protein sequence ID" value="MBC5725653.1"/>
    <property type="molecule type" value="Genomic_DNA"/>
</dbReference>
<accession>A0A923RW64</accession>
<evidence type="ECO:0000313" key="3">
    <source>
        <dbReference type="Proteomes" id="UP000606499"/>
    </source>
</evidence>
<proteinExistence type="predicted"/>
<feature type="region of interest" description="Disordered" evidence="1">
    <location>
        <begin position="30"/>
        <end position="52"/>
    </location>
</feature>
<dbReference type="AlphaFoldDB" id="A0A923RW64"/>
<organism evidence="2 3">
    <name type="scientific">Agathobaculum faecis</name>
    <dbReference type="NCBI Taxonomy" id="2763013"/>
    <lineage>
        <taxon>Bacteria</taxon>
        <taxon>Bacillati</taxon>
        <taxon>Bacillota</taxon>
        <taxon>Clostridia</taxon>
        <taxon>Eubacteriales</taxon>
        <taxon>Butyricicoccaceae</taxon>
        <taxon>Agathobaculum</taxon>
    </lineage>
</organism>
<evidence type="ECO:0000313" key="2">
    <source>
        <dbReference type="EMBL" id="MBC5725653.1"/>
    </source>
</evidence>
<sequence>MTTKKLRIPILLLALWLIAATVIPQSYAAGGTHRGEVKNGTGYTSSAVGVNV</sequence>
<comment type="caution">
    <text evidence="2">The sequence shown here is derived from an EMBL/GenBank/DDBJ whole genome shotgun (WGS) entry which is preliminary data.</text>
</comment>
<gene>
    <name evidence="2" type="ORF">H8S45_09325</name>
</gene>
<reference evidence="2" key="1">
    <citation type="submission" date="2020-08" db="EMBL/GenBank/DDBJ databases">
        <title>Genome public.</title>
        <authorList>
            <person name="Liu C."/>
            <person name="Sun Q."/>
        </authorList>
    </citation>
    <scope>NUCLEOTIDE SEQUENCE</scope>
    <source>
        <strain evidence="2">NSJ-28</strain>
    </source>
</reference>
<feature type="compositionally biased region" description="Polar residues" evidence="1">
    <location>
        <begin position="41"/>
        <end position="52"/>
    </location>
</feature>